<evidence type="ECO:0000256" key="4">
    <source>
        <dbReference type="ARBA" id="ARBA00022989"/>
    </source>
</evidence>
<dbReference type="PANTHER" id="PTHR33966">
    <property type="entry name" value="PROTEIN ODR-4 HOMOLOG"/>
    <property type="match status" value="1"/>
</dbReference>
<dbReference type="Pfam" id="PF14778">
    <property type="entry name" value="ODR4-like"/>
    <property type="match status" value="1"/>
</dbReference>
<evidence type="ECO:0000256" key="1">
    <source>
        <dbReference type="ARBA" id="ARBA00004370"/>
    </source>
</evidence>
<keyword evidence="5" id="KW-0472">Membrane</keyword>
<dbReference type="GO" id="GO:0012505">
    <property type="term" value="C:endomembrane system"/>
    <property type="evidence" value="ECO:0007669"/>
    <property type="project" value="TreeGrafter"/>
</dbReference>
<evidence type="ECO:0000313" key="8">
    <source>
        <dbReference type="Proteomes" id="UP001054857"/>
    </source>
</evidence>
<keyword evidence="8" id="KW-1185">Reference proteome</keyword>
<name>A0AAD3DU00_9CHLO</name>
<evidence type="ECO:0000256" key="6">
    <source>
        <dbReference type="SAM" id="MobiDB-lite"/>
    </source>
</evidence>
<accession>A0AAD3DU00</accession>
<feature type="non-terminal residue" evidence="7">
    <location>
        <position position="383"/>
    </location>
</feature>
<proteinExistence type="inferred from homology"/>
<feature type="region of interest" description="Disordered" evidence="6">
    <location>
        <begin position="346"/>
        <end position="371"/>
    </location>
</feature>
<gene>
    <name evidence="7" type="ORF">Agub_g9906</name>
</gene>
<comment type="subcellular location">
    <subcellularLocation>
        <location evidence="1">Membrane</location>
    </subcellularLocation>
</comment>
<keyword evidence="4" id="KW-1133">Transmembrane helix</keyword>
<evidence type="ECO:0000256" key="3">
    <source>
        <dbReference type="ARBA" id="ARBA00022692"/>
    </source>
</evidence>
<reference evidence="7 8" key="1">
    <citation type="journal article" date="2021" name="Sci. Rep.">
        <title>Genome sequencing of the multicellular alga Astrephomene provides insights into convergent evolution of germ-soma differentiation.</title>
        <authorList>
            <person name="Yamashita S."/>
            <person name="Yamamoto K."/>
            <person name="Matsuzaki R."/>
            <person name="Suzuki S."/>
            <person name="Yamaguchi H."/>
            <person name="Hirooka S."/>
            <person name="Minakuchi Y."/>
            <person name="Miyagishima S."/>
            <person name="Kawachi M."/>
            <person name="Toyoda A."/>
            <person name="Nozaki H."/>
        </authorList>
    </citation>
    <scope>NUCLEOTIDE SEQUENCE [LARGE SCALE GENOMIC DNA]</scope>
    <source>
        <strain evidence="7 8">NIES-4017</strain>
    </source>
</reference>
<protein>
    <submittedName>
        <fullName evidence="7">Uncharacterized protein</fullName>
    </submittedName>
</protein>
<dbReference type="InterPro" id="IPR029454">
    <property type="entry name" value="ODR-4-like"/>
</dbReference>
<feature type="non-terminal residue" evidence="7">
    <location>
        <position position="1"/>
    </location>
</feature>
<organism evidence="7 8">
    <name type="scientific">Astrephomene gubernaculifera</name>
    <dbReference type="NCBI Taxonomy" id="47775"/>
    <lineage>
        <taxon>Eukaryota</taxon>
        <taxon>Viridiplantae</taxon>
        <taxon>Chlorophyta</taxon>
        <taxon>core chlorophytes</taxon>
        <taxon>Chlorophyceae</taxon>
        <taxon>CS clade</taxon>
        <taxon>Chlamydomonadales</taxon>
        <taxon>Astrephomenaceae</taxon>
        <taxon>Astrephomene</taxon>
    </lineage>
</organism>
<comment type="caution">
    <text evidence="7">The sequence shown here is derived from an EMBL/GenBank/DDBJ whole genome shotgun (WGS) entry which is preliminary data.</text>
</comment>
<dbReference type="GO" id="GO:0016020">
    <property type="term" value="C:membrane"/>
    <property type="evidence" value="ECO:0007669"/>
    <property type="project" value="UniProtKB-SubCell"/>
</dbReference>
<dbReference type="EMBL" id="BMAR01000021">
    <property type="protein sequence ID" value="GFR48070.1"/>
    <property type="molecule type" value="Genomic_DNA"/>
</dbReference>
<dbReference type="GO" id="GO:0008104">
    <property type="term" value="P:intracellular protein localization"/>
    <property type="evidence" value="ECO:0007669"/>
    <property type="project" value="TreeGrafter"/>
</dbReference>
<evidence type="ECO:0000256" key="5">
    <source>
        <dbReference type="ARBA" id="ARBA00023136"/>
    </source>
</evidence>
<sequence length="383" mass="37771">ETLIPVKAMVKACQADDALEKQFESLLKRQAGAEVGLLIGKHAAGAKALLYGTIRTPGQEGLEPILVAGAAVPASTKAGKKSAGAGSGSATVTLEAEWIAEHARQVARMLPGGVSVLGLYVFCPDSALPSATPQLCGLLATLAPFCLPPFLPPAGPATSATHAAGHADTPSDLLLLHIDSTSRKQSLRAYPAAAAAGGACSTAAAASTSGLRPCDLRFGPCLGGLVLLRCWHGVDVALPVAAAGGSGGAEGERSQMRRQLAALVAEEGERIRCGVFTAAGGSRLLPEGEPLGEALASATATAAAGGGERGGGSSSGPAEGGILSLNVPVYDLTLLAPPPCQQLAAGAGGGGGLQQGQGQQAAAGGGEGRRVAGQARLRGALRG</sequence>
<dbReference type="Proteomes" id="UP001054857">
    <property type="component" value="Unassembled WGS sequence"/>
</dbReference>
<dbReference type="AlphaFoldDB" id="A0AAD3DU00"/>
<dbReference type="PANTHER" id="PTHR33966:SF1">
    <property type="entry name" value="PROTEIN ODR-4 HOMOLOG"/>
    <property type="match status" value="1"/>
</dbReference>
<feature type="compositionally biased region" description="Gly residues" evidence="6">
    <location>
        <begin position="346"/>
        <end position="355"/>
    </location>
</feature>
<evidence type="ECO:0000256" key="2">
    <source>
        <dbReference type="ARBA" id="ARBA00010131"/>
    </source>
</evidence>
<evidence type="ECO:0000313" key="7">
    <source>
        <dbReference type="EMBL" id="GFR48070.1"/>
    </source>
</evidence>
<keyword evidence="3" id="KW-0812">Transmembrane</keyword>
<comment type="similarity">
    <text evidence="2">Belongs to the ODR-4 family.</text>
</comment>